<feature type="domain" description="Pirin N-terminal" evidence="4">
    <location>
        <begin position="8"/>
        <end position="95"/>
    </location>
</feature>
<gene>
    <name evidence="5" type="ORF">F7R15_00615</name>
</gene>
<dbReference type="PANTHER" id="PTHR13903:SF8">
    <property type="entry name" value="PIRIN"/>
    <property type="match status" value="1"/>
</dbReference>
<comment type="similarity">
    <text evidence="1 3">Belongs to the pirin family.</text>
</comment>
<feature type="binding site" evidence="2">
    <location>
        <position position="79"/>
    </location>
    <ligand>
        <name>Fe cation</name>
        <dbReference type="ChEBI" id="CHEBI:24875"/>
    </ligand>
</feature>
<feature type="binding site" evidence="2">
    <location>
        <position position="34"/>
    </location>
    <ligand>
        <name>Fe cation</name>
        <dbReference type="ChEBI" id="CHEBI:24875"/>
    </ligand>
</feature>
<sequence>MSPSDFGQLLKPFVFLDLFDAPSSFLGQMPVHPHSGIATVTVITEGNMHFDDPDAGSGTIGYGGVEWLRAGAGVWHGKELSSGTSARVQGFQLWLALPAELESAPVDSQYLEASATPQVGPARVIVGRYEGVQSPIRAPAGVNYLLVTIPAGESWTYTPPKGHRTLWLCVSRGAVHTPDKIESGEMVVFQPGHQALTLEAGNRDAVFVLGSAFPHPYDLKLGYYSVHTNDEALRAGEAKIAEIANRMRQQKTARQASASIPVFK</sequence>
<dbReference type="PANTHER" id="PTHR13903">
    <property type="entry name" value="PIRIN-RELATED"/>
    <property type="match status" value="1"/>
</dbReference>
<protein>
    <submittedName>
        <fullName evidence="5">Pirin family protein</fullName>
    </submittedName>
</protein>
<dbReference type="InterPro" id="IPR011051">
    <property type="entry name" value="RmlC_Cupin_sf"/>
</dbReference>
<dbReference type="PIRSF" id="PIRSF006232">
    <property type="entry name" value="Pirin"/>
    <property type="match status" value="1"/>
</dbReference>
<dbReference type="InterPro" id="IPR012093">
    <property type="entry name" value="Pirin"/>
</dbReference>
<proteinExistence type="inferred from homology"/>
<dbReference type="InterPro" id="IPR003829">
    <property type="entry name" value="Pirin_N_dom"/>
</dbReference>
<evidence type="ECO:0000313" key="5">
    <source>
        <dbReference type="EMBL" id="KAB0488790.1"/>
    </source>
</evidence>
<dbReference type="AlphaFoldDB" id="A0A6H9RSJ9"/>
<dbReference type="InterPro" id="IPR014710">
    <property type="entry name" value="RmlC-like_jellyroll"/>
</dbReference>
<dbReference type="CDD" id="cd02247">
    <property type="entry name" value="cupin_pirin_C"/>
    <property type="match status" value="1"/>
</dbReference>
<comment type="cofactor">
    <cofactor evidence="2">
        <name>Fe cation</name>
        <dbReference type="ChEBI" id="CHEBI:24875"/>
    </cofactor>
    <text evidence="2">Binds 1 Fe cation per subunit.</text>
</comment>
<dbReference type="SUPFAM" id="SSF51182">
    <property type="entry name" value="RmlC-like cupins"/>
    <property type="match status" value="1"/>
</dbReference>
<dbReference type="Pfam" id="PF02678">
    <property type="entry name" value="Pirin"/>
    <property type="match status" value="1"/>
</dbReference>
<dbReference type="EMBL" id="VZPS01000001">
    <property type="protein sequence ID" value="KAB0488790.1"/>
    <property type="molecule type" value="Genomic_DNA"/>
</dbReference>
<feature type="binding site" evidence="2">
    <location>
        <position position="32"/>
    </location>
    <ligand>
        <name>Fe cation</name>
        <dbReference type="ChEBI" id="CHEBI:24875"/>
    </ligand>
</feature>
<keyword evidence="2" id="KW-0408">Iron</keyword>
<accession>A0A6H9RSJ9</accession>
<evidence type="ECO:0000259" key="4">
    <source>
        <dbReference type="Pfam" id="PF02678"/>
    </source>
</evidence>
<dbReference type="Proteomes" id="UP000460142">
    <property type="component" value="Unassembled WGS sequence"/>
</dbReference>
<name>A0A6H9RSJ9_PSERE</name>
<dbReference type="GO" id="GO:0046872">
    <property type="term" value="F:metal ion binding"/>
    <property type="evidence" value="ECO:0007669"/>
    <property type="project" value="UniProtKB-KW"/>
</dbReference>
<evidence type="ECO:0000313" key="6">
    <source>
        <dbReference type="Proteomes" id="UP000460142"/>
    </source>
</evidence>
<organism evidence="5 6">
    <name type="scientific">Pseudomonas reinekei</name>
    <dbReference type="NCBI Taxonomy" id="395598"/>
    <lineage>
        <taxon>Bacteria</taxon>
        <taxon>Pseudomonadati</taxon>
        <taxon>Pseudomonadota</taxon>
        <taxon>Gammaproteobacteria</taxon>
        <taxon>Pseudomonadales</taxon>
        <taxon>Pseudomonadaceae</taxon>
        <taxon>Pseudomonas</taxon>
    </lineage>
</organism>
<evidence type="ECO:0000256" key="3">
    <source>
        <dbReference type="RuleBase" id="RU003457"/>
    </source>
</evidence>
<dbReference type="OrthoDB" id="321327at2"/>
<evidence type="ECO:0000256" key="1">
    <source>
        <dbReference type="ARBA" id="ARBA00008416"/>
    </source>
</evidence>
<keyword evidence="2" id="KW-0479">Metal-binding</keyword>
<reference evidence="5 6" key="1">
    <citation type="submission" date="2019-09" db="EMBL/GenBank/DDBJ databases">
        <title>Draft genome sequences of 48 bacterial type strains from the CCUG.</title>
        <authorList>
            <person name="Tunovic T."/>
            <person name="Pineiro-Iglesias B."/>
            <person name="Unosson C."/>
            <person name="Inganas E."/>
            <person name="Ohlen M."/>
            <person name="Cardew S."/>
            <person name="Jensie-Markopoulos S."/>
            <person name="Salva-Serra F."/>
            <person name="Jaen-Luchoro D."/>
            <person name="Karlsson R."/>
            <person name="Svensson-Stadler L."/>
            <person name="Chun J."/>
            <person name="Moore E."/>
        </authorList>
    </citation>
    <scope>NUCLEOTIDE SEQUENCE [LARGE SCALE GENOMIC DNA]</scope>
    <source>
        <strain evidence="5 6">CCUG 53116</strain>
    </source>
</reference>
<dbReference type="Gene3D" id="2.60.120.10">
    <property type="entry name" value="Jelly Rolls"/>
    <property type="match status" value="1"/>
</dbReference>
<evidence type="ECO:0000256" key="2">
    <source>
        <dbReference type="PIRSR" id="PIRSR006232-1"/>
    </source>
</evidence>
<comment type="caution">
    <text evidence="5">The sequence shown here is derived from an EMBL/GenBank/DDBJ whole genome shotgun (WGS) entry which is preliminary data.</text>
</comment>
<feature type="binding site" evidence="2">
    <location>
        <position position="76"/>
    </location>
    <ligand>
        <name>Fe cation</name>
        <dbReference type="ChEBI" id="CHEBI:24875"/>
    </ligand>
</feature>